<evidence type="ECO:0000256" key="2">
    <source>
        <dbReference type="ARBA" id="ARBA00022532"/>
    </source>
</evidence>
<keyword evidence="4 7" id="KW-0547">Nucleotide-binding</keyword>
<dbReference type="InterPro" id="IPR033847">
    <property type="entry name" value="Citrt_syn/SCS-alpha_CS"/>
</dbReference>
<dbReference type="NCBIfam" id="NF004230">
    <property type="entry name" value="PRK05678.1"/>
    <property type="match status" value="1"/>
</dbReference>
<keyword evidence="2 7" id="KW-0816">Tricarboxylic acid cycle</keyword>
<evidence type="ECO:0000313" key="10">
    <source>
        <dbReference type="EMBL" id="TRY82923.1"/>
    </source>
</evidence>
<name>A0A553PZ07_9TELE</name>
<evidence type="ECO:0000256" key="6">
    <source>
        <dbReference type="ARBA" id="ARBA00061754"/>
    </source>
</evidence>
<dbReference type="FunFam" id="3.40.50.261:FF:000005">
    <property type="entry name" value="Succinate--CoA ligase [ADP-forming] subunit alpha, mitochondrial"/>
    <property type="match status" value="1"/>
</dbReference>
<evidence type="ECO:0000313" key="11">
    <source>
        <dbReference type="Proteomes" id="UP000316079"/>
    </source>
</evidence>
<dbReference type="Gene3D" id="3.40.50.261">
    <property type="entry name" value="Succinyl-CoA synthetase domains"/>
    <property type="match status" value="2"/>
</dbReference>
<dbReference type="GO" id="GO:0005739">
    <property type="term" value="C:mitochondrion"/>
    <property type="evidence" value="ECO:0007669"/>
    <property type="project" value="UniProtKB-SubCell"/>
</dbReference>
<dbReference type="SMART" id="SM00881">
    <property type="entry name" value="CoA_binding"/>
    <property type="match status" value="1"/>
</dbReference>
<dbReference type="Gene3D" id="3.40.50.720">
    <property type="entry name" value="NAD(P)-binding Rossmann-like Domain"/>
    <property type="match status" value="1"/>
</dbReference>
<dbReference type="InterPro" id="IPR036291">
    <property type="entry name" value="NAD(P)-bd_dom_sf"/>
</dbReference>
<dbReference type="Proteomes" id="UP000316079">
    <property type="component" value="Unassembled WGS sequence"/>
</dbReference>
<dbReference type="EC" id="6.2.1.4" evidence="7"/>
<organism evidence="10 11">
    <name type="scientific">Danionella cerebrum</name>
    <dbReference type="NCBI Taxonomy" id="2873325"/>
    <lineage>
        <taxon>Eukaryota</taxon>
        <taxon>Metazoa</taxon>
        <taxon>Chordata</taxon>
        <taxon>Craniata</taxon>
        <taxon>Vertebrata</taxon>
        <taxon>Euteleostomi</taxon>
        <taxon>Actinopterygii</taxon>
        <taxon>Neopterygii</taxon>
        <taxon>Teleostei</taxon>
        <taxon>Ostariophysi</taxon>
        <taxon>Cypriniformes</taxon>
        <taxon>Danionidae</taxon>
        <taxon>Danioninae</taxon>
        <taxon>Danionella</taxon>
    </lineage>
</organism>
<comment type="subcellular location">
    <subcellularLocation>
        <location evidence="7">Mitochondrion</location>
    </subcellularLocation>
</comment>
<dbReference type="AlphaFoldDB" id="A0A553PZ07"/>
<comment type="pathway">
    <text evidence="1 7">Carbohydrate metabolism; tricarboxylic acid cycle; succinate from succinyl-CoA (ligase route): step 1/1.</text>
</comment>
<dbReference type="HAMAP" id="MF_01988">
    <property type="entry name" value="Succ_CoA_alpha"/>
    <property type="match status" value="1"/>
</dbReference>
<evidence type="ECO:0000256" key="1">
    <source>
        <dbReference type="ARBA" id="ARBA00005064"/>
    </source>
</evidence>
<dbReference type="InterPro" id="IPR005811">
    <property type="entry name" value="SUCC_ACL_C"/>
</dbReference>
<feature type="binding site" evidence="7">
    <location>
        <begin position="121"/>
        <end position="123"/>
    </location>
    <ligand>
        <name>CoA</name>
        <dbReference type="ChEBI" id="CHEBI:57287"/>
    </ligand>
</feature>
<dbReference type="PRINTS" id="PR01798">
    <property type="entry name" value="SCOASYNTHASE"/>
</dbReference>
<accession>A0A553PZ07</accession>
<sequence>MSHSRLFARLLLQQAGVRHCYTGSRKNLYINKDTKVICQGFTGKQGTFHSQQSLDYGSQLVGGVSPGKGGKTHLGLPVFNSVKEAKDGTGAEATVIYVPPPFAAAAIIEAIDAEMPLAVCITEGIPQQDMVRVKHKLLRQSKTRLVGPNCPGVINPGECKIGIMPGHIHKKGRIGIVSRSGTLTYEAVHQTTQVGLGQSLCIGIGGDPFNGTNFIDCLEVFLQDPLTEGIILIGEIGGDAEENAAEYLKEHNTGANAKPVVSFIAGLTAPPGRRMGHAGAIIAGGKGGAKEKIAALQSAGVVISMSPAQLGSTIFKFLVCSGIVSRSGTLTYEAVHQTTQVGLGQSLCIGIGGDPFNGTNFIDCLEVFLQDPLTEGIILIGEIGGDAEENAAEYLKEHNTGANAKPVVSFIAGLTAPPGRRMGHAGAIIAGGKGGAKEKIAALQSAGVVISMSPAQLGSTIFKEFEKRKLL</sequence>
<dbReference type="PANTHER" id="PTHR11117">
    <property type="entry name" value="SUCCINYL-COA LIGASE SUBUNIT ALPHA"/>
    <property type="match status" value="1"/>
</dbReference>
<feature type="binding site" evidence="7">
    <location>
        <position position="185"/>
    </location>
    <ligand>
        <name>substrate</name>
        <note>ligand shared with subunit beta</note>
    </ligand>
</feature>
<dbReference type="InterPro" id="IPR003781">
    <property type="entry name" value="CoA-bd"/>
</dbReference>
<dbReference type="PROSITE" id="PS00399">
    <property type="entry name" value="SUCCINYL_COA_LIG_2"/>
    <property type="match status" value="2"/>
</dbReference>
<dbReference type="InterPro" id="IPR016102">
    <property type="entry name" value="Succinyl-CoA_synth-like"/>
</dbReference>
<dbReference type="SUPFAM" id="SSF52210">
    <property type="entry name" value="Succinyl-CoA synthetase domains"/>
    <property type="match status" value="2"/>
</dbReference>
<dbReference type="Pfam" id="PF02629">
    <property type="entry name" value="CoA_binding"/>
    <property type="match status" value="1"/>
</dbReference>
<keyword evidence="7" id="KW-0496">Mitochondrion</keyword>
<dbReference type="Pfam" id="PF00549">
    <property type="entry name" value="Ligase_CoA"/>
    <property type="match status" value="2"/>
</dbReference>
<dbReference type="FunFam" id="3.40.50.720:FF:000002">
    <property type="entry name" value="Succinate--CoA ligase [ADP-forming] subunit alpha"/>
    <property type="match status" value="1"/>
</dbReference>
<dbReference type="PANTHER" id="PTHR11117:SF2">
    <property type="entry name" value="SUCCINATE--COA LIGASE [ADP_GDP-FORMING] SUBUNIT ALPHA, MITOCHONDRIAL"/>
    <property type="match status" value="1"/>
</dbReference>
<protein>
    <recommendedName>
        <fullName evidence="7">Succinate--CoA ligase [ADP/GDP-forming] subunit alpha, mitochondrial</fullName>
        <ecNumber evidence="7">6.2.1.4</ecNumber>
        <ecNumber evidence="7">6.2.1.5</ecNumber>
    </recommendedName>
    <alternativeName>
        <fullName evidence="7">Succinyl-CoA synthetase subunit alpha</fullName>
        <shortName evidence="7">SCS-alpha</shortName>
    </alternativeName>
</protein>
<dbReference type="STRING" id="623744.A0A553PZ07"/>
<evidence type="ECO:0000259" key="9">
    <source>
        <dbReference type="SMART" id="SM00881"/>
    </source>
</evidence>
<feature type="active site" description="Tele-phosphohistidine intermediate" evidence="7">
    <location>
        <position position="277"/>
    </location>
</feature>
<dbReference type="PROSITE" id="PS01216">
    <property type="entry name" value="SUCCINYL_COA_LIG_1"/>
    <property type="match status" value="2"/>
</dbReference>
<gene>
    <name evidence="7" type="primary">SUCLG1</name>
    <name evidence="10" type="ORF">DNTS_027921</name>
</gene>
<feature type="binding site" evidence="7">
    <location>
        <position position="68"/>
    </location>
    <ligand>
        <name>CoA</name>
        <dbReference type="ChEBI" id="CHEBI:57287"/>
    </ligand>
</feature>
<keyword evidence="3 7" id="KW-0436">Ligase</keyword>
<dbReference type="InterPro" id="IPR005810">
    <property type="entry name" value="CoA_lig_alpha"/>
</dbReference>
<reference evidence="10 11" key="1">
    <citation type="journal article" date="2019" name="Sci. Data">
        <title>Hybrid genome assembly and annotation of Danionella translucida.</title>
        <authorList>
            <person name="Kadobianskyi M."/>
            <person name="Schulze L."/>
            <person name="Schuelke M."/>
            <person name="Judkewitz B."/>
        </authorList>
    </citation>
    <scope>NUCLEOTIDE SEQUENCE [LARGE SCALE GENOMIC DNA]</scope>
    <source>
        <strain evidence="10 11">Bolton</strain>
    </source>
</reference>
<dbReference type="GO" id="GO:0006099">
    <property type="term" value="P:tricarboxylic acid cycle"/>
    <property type="evidence" value="ECO:0007669"/>
    <property type="project" value="UniProtKB-UniRule"/>
</dbReference>
<dbReference type="GO" id="GO:0004776">
    <property type="term" value="F:succinate-CoA ligase (GDP-forming) activity"/>
    <property type="evidence" value="ECO:0007669"/>
    <property type="project" value="UniProtKB-EC"/>
</dbReference>
<comment type="similarity">
    <text evidence="7 8">Belongs to the succinate/malate CoA ligase alpha subunit family.</text>
</comment>
<dbReference type="GO" id="GO:0004775">
    <property type="term" value="F:succinate-CoA ligase (ADP-forming) activity"/>
    <property type="evidence" value="ECO:0007669"/>
    <property type="project" value="UniProtKB-UniRule"/>
</dbReference>
<evidence type="ECO:0000256" key="3">
    <source>
        <dbReference type="ARBA" id="ARBA00022598"/>
    </source>
</evidence>
<dbReference type="EMBL" id="SRMA01026527">
    <property type="protein sequence ID" value="TRY82923.1"/>
    <property type="molecule type" value="Genomic_DNA"/>
</dbReference>
<feature type="binding site" evidence="7">
    <location>
        <begin position="42"/>
        <end position="45"/>
    </location>
    <ligand>
        <name>CoA</name>
        <dbReference type="ChEBI" id="CHEBI:57287"/>
    </ligand>
</feature>
<dbReference type="GO" id="GO:0045244">
    <property type="term" value="C:succinate-CoA ligase complex (GDP-forming)"/>
    <property type="evidence" value="ECO:0007669"/>
    <property type="project" value="UniProtKB-ARBA"/>
</dbReference>
<comment type="catalytic activity">
    <reaction evidence="7">
        <text>GTP + succinate + CoA = succinyl-CoA + GDP + phosphate</text>
        <dbReference type="Rhea" id="RHEA:22120"/>
        <dbReference type="ChEBI" id="CHEBI:30031"/>
        <dbReference type="ChEBI" id="CHEBI:37565"/>
        <dbReference type="ChEBI" id="CHEBI:43474"/>
        <dbReference type="ChEBI" id="CHEBI:57287"/>
        <dbReference type="ChEBI" id="CHEBI:57292"/>
        <dbReference type="ChEBI" id="CHEBI:58189"/>
        <dbReference type="EC" id="6.2.1.4"/>
    </reaction>
</comment>
<dbReference type="EC" id="6.2.1.5" evidence="7"/>
<proteinExistence type="inferred from homology"/>
<dbReference type="NCBIfam" id="TIGR01019">
    <property type="entry name" value="sucCoAalpha"/>
    <property type="match status" value="1"/>
</dbReference>
<dbReference type="GO" id="GO:0009361">
    <property type="term" value="C:succinate-CoA ligase complex (ADP-forming)"/>
    <property type="evidence" value="ECO:0007669"/>
    <property type="project" value="TreeGrafter"/>
</dbReference>
<feature type="domain" description="CoA-binding" evidence="9">
    <location>
        <begin position="29"/>
        <end position="125"/>
    </location>
</feature>
<comment type="catalytic activity">
    <reaction evidence="7">
        <text>succinate + ATP + CoA = succinyl-CoA + ADP + phosphate</text>
        <dbReference type="Rhea" id="RHEA:17661"/>
        <dbReference type="ChEBI" id="CHEBI:30031"/>
        <dbReference type="ChEBI" id="CHEBI:30616"/>
        <dbReference type="ChEBI" id="CHEBI:43474"/>
        <dbReference type="ChEBI" id="CHEBI:57287"/>
        <dbReference type="ChEBI" id="CHEBI:57292"/>
        <dbReference type="ChEBI" id="CHEBI:456216"/>
        <dbReference type="EC" id="6.2.1.5"/>
    </reaction>
</comment>
<keyword evidence="11" id="KW-1185">Reference proteome</keyword>
<dbReference type="GO" id="GO:0000166">
    <property type="term" value="F:nucleotide binding"/>
    <property type="evidence" value="ECO:0007669"/>
    <property type="project" value="UniProtKB-KW"/>
</dbReference>
<evidence type="ECO:0000256" key="7">
    <source>
        <dbReference type="HAMAP-Rule" id="MF_03222"/>
    </source>
</evidence>
<dbReference type="UniPathway" id="UPA00223">
    <property type="reaction ID" value="UER00999"/>
</dbReference>
<comment type="caution">
    <text evidence="10">The sequence shown here is derived from an EMBL/GenBank/DDBJ whole genome shotgun (WGS) entry which is preliminary data.</text>
</comment>
<evidence type="ECO:0000256" key="5">
    <source>
        <dbReference type="ARBA" id="ARBA00054246"/>
    </source>
</evidence>
<comment type="subunit">
    <text evidence="6 7">Heterodimer of an alpha and a beta subunit. Different beta subunits determine nucleotide specificity. Together with the ATP-specific beta subunit SUCLA2, forms an ADP-forming succinyl-CoA synthetase (A-SCS). Together with the GTP-specific beta subunit SUCLG2 forms a GDP-forming succinyl-CoA synthetase (G-SCS).</text>
</comment>
<dbReference type="InterPro" id="IPR017440">
    <property type="entry name" value="Cit_synth/succinyl-CoA_lig_AS"/>
</dbReference>
<dbReference type="OrthoDB" id="1664372at2759"/>
<evidence type="ECO:0000256" key="8">
    <source>
        <dbReference type="RuleBase" id="RU000677"/>
    </source>
</evidence>
<comment type="function">
    <text evidence="5 7">Succinyl-CoA synthetase functions in the citric acid cycle (TCA), coupling the hydrolysis of succinyl-CoA to the synthesis of either ATP or GTP and thus represents the only step of substrate-level phosphorylation in the TCA. The alpha subunit of the enzyme binds the substrates coenzyme A and phosphate, while succinate binding and specificity for either ATP or GTP is provided by different beta subunits.</text>
</comment>
<evidence type="ECO:0000256" key="4">
    <source>
        <dbReference type="ARBA" id="ARBA00022741"/>
    </source>
</evidence>
<dbReference type="SUPFAM" id="SSF51735">
    <property type="entry name" value="NAD(P)-binding Rossmann-fold domains"/>
    <property type="match status" value="1"/>
</dbReference>